<dbReference type="InterPro" id="IPR051531">
    <property type="entry name" value="N-acetyltransferase"/>
</dbReference>
<dbReference type="InterPro" id="IPR000182">
    <property type="entry name" value="GNAT_dom"/>
</dbReference>
<dbReference type="Proteomes" id="UP001597307">
    <property type="component" value="Unassembled WGS sequence"/>
</dbReference>
<dbReference type="GO" id="GO:0016746">
    <property type="term" value="F:acyltransferase activity"/>
    <property type="evidence" value="ECO:0007669"/>
    <property type="project" value="UniProtKB-KW"/>
</dbReference>
<dbReference type="EC" id="2.3.-.-" evidence="2"/>
<protein>
    <submittedName>
        <fullName evidence="2">GNAT family N-acetyltransferase</fullName>
        <ecNumber evidence="2">2.3.-.-</ecNumber>
    </submittedName>
</protein>
<reference evidence="3" key="1">
    <citation type="journal article" date="2019" name="Int. J. Syst. Evol. Microbiol.">
        <title>The Global Catalogue of Microorganisms (GCM) 10K type strain sequencing project: providing services to taxonomists for standard genome sequencing and annotation.</title>
        <authorList>
            <consortium name="The Broad Institute Genomics Platform"/>
            <consortium name="The Broad Institute Genome Sequencing Center for Infectious Disease"/>
            <person name="Wu L."/>
            <person name="Ma J."/>
        </authorList>
    </citation>
    <scope>NUCLEOTIDE SEQUENCE [LARGE SCALE GENOMIC DNA]</scope>
    <source>
        <strain evidence="3">JCM 11496</strain>
    </source>
</reference>
<feature type="domain" description="N-acetyltransferase" evidence="1">
    <location>
        <begin position="7"/>
        <end position="145"/>
    </location>
</feature>
<dbReference type="Gene3D" id="3.40.630.30">
    <property type="match status" value="1"/>
</dbReference>
<keyword evidence="2" id="KW-0012">Acyltransferase</keyword>
<sequence length="172" mass="19194">MMFETSRLYARHFKDDDLDEFAALCADSEVMRFVGDGPILTRDEVAHWIEVCQEKYAKRGYGTSAILEQKTGDFIGYCGVVRAPDRSFDELIYVLRRESWGKGYATEIGQAMLSYVFSVSRLDSISATIDPGSEPSKQVATKLAMAESFTADSSVSYWSVRRPGDVAPTQNS</sequence>
<dbReference type="PANTHER" id="PTHR43792">
    <property type="entry name" value="GNAT FAMILY, PUTATIVE (AFU_ORTHOLOGUE AFUA_3G00765)-RELATED-RELATED"/>
    <property type="match status" value="1"/>
</dbReference>
<keyword evidence="3" id="KW-1185">Reference proteome</keyword>
<dbReference type="PANTHER" id="PTHR43792:SF1">
    <property type="entry name" value="N-ACETYLTRANSFERASE DOMAIN-CONTAINING PROTEIN"/>
    <property type="match status" value="1"/>
</dbReference>
<comment type="caution">
    <text evidence="2">The sequence shown here is derived from an EMBL/GenBank/DDBJ whole genome shotgun (WGS) entry which is preliminary data.</text>
</comment>
<evidence type="ECO:0000313" key="2">
    <source>
        <dbReference type="EMBL" id="MFD1846810.1"/>
    </source>
</evidence>
<evidence type="ECO:0000259" key="1">
    <source>
        <dbReference type="Pfam" id="PF13302"/>
    </source>
</evidence>
<dbReference type="Pfam" id="PF13302">
    <property type="entry name" value="Acetyltransf_3"/>
    <property type="match status" value="1"/>
</dbReference>
<evidence type="ECO:0000313" key="3">
    <source>
        <dbReference type="Proteomes" id="UP001597307"/>
    </source>
</evidence>
<dbReference type="InterPro" id="IPR016181">
    <property type="entry name" value="Acyl_CoA_acyltransferase"/>
</dbReference>
<proteinExistence type="predicted"/>
<dbReference type="EMBL" id="JBHUGA010000030">
    <property type="protein sequence ID" value="MFD1846810.1"/>
    <property type="molecule type" value="Genomic_DNA"/>
</dbReference>
<organism evidence="2 3">
    <name type="scientific">Arthrobacter flavus</name>
    <dbReference type="NCBI Taxonomy" id="95172"/>
    <lineage>
        <taxon>Bacteria</taxon>
        <taxon>Bacillati</taxon>
        <taxon>Actinomycetota</taxon>
        <taxon>Actinomycetes</taxon>
        <taxon>Micrococcales</taxon>
        <taxon>Micrococcaceae</taxon>
        <taxon>Arthrobacter</taxon>
    </lineage>
</organism>
<name>A0ABW4Q7Y0_9MICC</name>
<gene>
    <name evidence="2" type="ORF">ACFSFX_09390</name>
</gene>
<dbReference type="SUPFAM" id="SSF55729">
    <property type="entry name" value="Acyl-CoA N-acyltransferases (Nat)"/>
    <property type="match status" value="1"/>
</dbReference>
<accession>A0ABW4Q7Y0</accession>
<keyword evidence="2" id="KW-0808">Transferase</keyword>
<dbReference type="RefSeq" id="WP_343878297.1">
    <property type="nucleotide sequence ID" value="NZ_BAAAIJ010000013.1"/>
</dbReference>